<evidence type="ECO:0000313" key="4">
    <source>
        <dbReference type="Proteomes" id="UP000033452"/>
    </source>
</evidence>
<evidence type="ECO:0000259" key="2">
    <source>
        <dbReference type="SMART" id="SM00245"/>
    </source>
</evidence>
<protein>
    <recommendedName>
        <fullName evidence="2">Tail specific protease domain-containing protein</fullName>
    </recommendedName>
</protein>
<dbReference type="EMBL" id="JXYA01000005">
    <property type="protein sequence ID" value="KJZ12355.1"/>
    <property type="molecule type" value="Genomic_DNA"/>
</dbReference>
<dbReference type="Pfam" id="PF11918">
    <property type="entry name" value="Peptidase_S41_N"/>
    <property type="match status" value="1"/>
</dbReference>
<reference evidence="3 4" key="1">
    <citation type="journal article" date="2015" name="BMC Genomics">
        <title>Genome mining reveals unlocked bioactive potential of marine Gram-negative bacteria.</title>
        <authorList>
            <person name="Machado H."/>
            <person name="Sonnenschein E.C."/>
            <person name="Melchiorsen J."/>
            <person name="Gram L."/>
        </authorList>
    </citation>
    <scope>NUCLEOTIDE SEQUENCE [LARGE SCALE GENOMIC DNA]</scope>
    <source>
        <strain evidence="3 4">S2471</strain>
    </source>
</reference>
<dbReference type="Proteomes" id="UP000033452">
    <property type="component" value="Unassembled WGS sequence"/>
</dbReference>
<gene>
    <name evidence="3" type="ORF">TW77_03070</name>
</gene>
<dbReference type="AlphaFoldDB" id="A0A0F4QYL2"/>
<dbReference type="Pfam" id="PF03572">
    <property type="entry name" value="Peptidase_S41"/>
    <property type="match status" value="1"/>
</dbReference>
<proteinExistence type="predicted"/>
<dbReference type="CDD" id="cd07563">
    <property type="entry name" value="Peptidase_S41_IRBP"/>
    <property type="match status" value="1"/>
</dbReference>
<dbReference type="Gene3D" id="3.30.750.44">
    <property type="match status" value="1"/>
</dbReference>
<dbReference type="SMART" id="SM00245">
    <property type="entry name" value="TSPc"/>
    <property type="match status" value="1"/>
</dbReference>
<feature type="chain" id="PRO_5002476181" description="Tail specific protease domain-containing protein" evidence="1">
    <location>
        <begin position="27"/>
        <end position="464"/>
    </location>
</feature>
<evidence type="ECO:0000256" key="1">
    <source>
        <dbReference type="SAM" id="SignalP"/>
    </source>
</evidence>
<feature type="signal peptide" evidence="1">
    <location>
        <begin position="1"/>
        <end position="26"/>
    </location>
</feature>
<feature type="domain" description="Tail specific protease" evidence="2">
    <location>
        <begin position="110"/>
        <end position="308"/>
    </location>
</feature>
<keyword evidence="4" id="KW-1185">Reference proteome</keyword>
<evidence type="ECO:0000313" key="3">
    <source>
        <dbReference type="EMBL" id="KJZ12355.1"/>
    </source>
</evidence>
<dbReference type="InterPro" id="IPR005151">
    <property type="entry name" value="Tail-specific_protease"/>
</dbReference>
<dbReference type="GO" id="GO:0006508">
    <property type="term" value="P:proteolysis"/>
    <property type="evidence" value="ECO:0007669"/>
    <property type="project" value="InterPro"/>
</dbReference>
<accession>A0A0F4QYL2</accession>
<dbReference type="GO" id="GO:0008236">
    <property type="term" value="F:serine-type peptidase activity"/>
    <property type="evidence" value="ECO:0007669"/>
    <property type="project" value="InterPro"/>
</dbReference>
<comment type="caution">
    <text evidence="3">The sequence shown here is derived from an EMBL/GenBank/DDBJ whole genome shotgun (WGS) entry which is preliminary data.</text>
</comment>
<dbReference type="PANTHER" id="PTHR11261">
    <property type="entry name" value="INTERPHOTORECEPTOR RETINOID-BINDING PROTEIN"/>
    <property type="match status" value="1"/>
</dbReference>
<dbReference type="PATRIC" id="fig|43658.5.peg.641"/>
<dbReference type="SUPFAM" id="SSF52096">
    <property type="entry name" value="ClpP/crotonase"/>
    <property type="match status" value="1"/>
</dbReference>
<sequence>MNLKHLTTTAFVLLVGLIGAPSYANAITQGEKAAAIEKITQLMSEHYVFPEVAAQTNRKLHKAFQAGHFASMQDHASFSKALTEWLRATAKDGHLRVRANPVGEQITGIESSIRDDLLKPTRHKFLNYGVLSANVLENNIGYIELRSFYRLADSKPYIDAAMKMMAKTDAVIIDLRKNGGGSPRTVQYLCSYFFDEKLLLNSLYFREGNETTDYYVLDEVGGKKMPDVPLYVLTSRKTYSGAEEFSYNMLTRKRATLVGETTGGAANPGGMFTINDELRMFIATGTAINPVTQSNWETVGVKPTVEIGADDALDKAIEMANEVVEKNWLAEQSRREIEIDRLLALLQQVRLSDKPIADIKSAYAGKVSELVKSLPEPDRVIAELAYEYWDKESKYAVFLFDVAVRLNNQNMYFFAYWARALAKLDNMPQAISVLKQGLKLAADKEDEQMLLSTLAELEKSAVKL</sequence>
<dbReference type="RefSeq" id="WP_046003503.1">
    <property type="nucleotide sequence ID" value="NZ_JXYA01000005.1"/>
</dbReference>
<dbReference type="Gene3D" id="3.90.226.10">
    <property type="entry name" value="2-enoyl-CoA Hydratase, Chain A, domain 1"/>
    <property type="match status" value="1"/>
</dbReference>
<keyword evidence="1" id="KW-0732">Signal</keyword>
<dbReference type="PANTHER" id="PTHR11261:SF3">
    <property type="entry name" value="RETINOL-BINDING PROTEIN 3"/>
    <property type="match status" value="1"/>
</dbReference>
<dbReference type="InterPro" id="IPR029045">
    <property type="entry name" value="ClpP/crotonase-like_dom_sf"/>
</dbReference>
<name>A0A0F4QYL2_9GAMM</name>
<dbReference type="OrthoDB" id="9758793at2"/>
<organism evidence="3 4">
    <name type="scientific">Pseudoalteromonas rubra</name>
    <dbReference type="NCBI Taxonomy" id="43658"/>
    <lineage>
        <taxon>Bacteria</taxon>
        <taxon>Pseudomonadati</taxon>
        <taxon>Pseudomonadota</taxon>
        <taxon>Gammaproteobacteria</taxon>
        <taxon>Alteromonadales</taxon>
        <taxon>Pseudoalteromonadaceae</taxon>
        <taxon>Pseudoalteromonas</taxon>
    </lineage>
</organism>